<protein>
    <submittedName>
        <fullName evidence="1">Crotonobetainyl-CoA:carnitine CoA-transferase CaiB</fullName>
    </submittedName>
</protein>
<gene>
    <name evidence="1" type="ORF">SAMN05421512_104220</name>
</gene>
<dbReference type="InterPro" id="IPR003673">
    <property type="entry name" value="CoA-Trfase_fam_III"/>
</dbReference>
<name>A0A285S7Y3_9HYPH</name>
<dbReference type="SUPFAM" id="SSF89796">
    <property type="entry name" value="CoA-transferase family III (CaiB/BaiF)"/>
    <property type="match status" value="1"/>
</dbReference>
<dbReference type="Gene3D" id="3.40.50.10540">
    <property type="entry name" value="Crotonobetainyl-coa:carnitine coa-transferase, domain 1"/>
    <property type="match status" value="1"/>
</dbReference>
<sequence>MTQQPLAGITVLDFSTLLPGPLASLMLAEAGAKVIKIERPGGEDMRFFPPKAGPTSALYAMLNRGKTCIELDLKDPAAREQVLELVDTADVVLEQFRPGVMERLGLGPQALTTRNPRLVYCSITGFGQTGPRALEAGHDITYMALTGLLALSCGTAEVPVLPPAQIADIGGGSFPAVMNILLALIARERSGHGAVLDIAMCDAMFTLALFAQAKLTATGKAPGNGADLLTGASPRYRIYTAADGGLIAVGALEEKFWTALCDTLGLSQDERDDRRDPDGAGRALAAAFAAQDTAYWAPRLAAADCCAAPLADLAEAFLDPHFRERGLFDFEVTTGDVALPATVVPIAPIFRGGRSAKAPV</sequence>
<dbReference type="Pfam" id="PF02515">
    <property type="entry name" value="CoA_transf_3"/>
    <property type="match status" value="1"/>
</dbReference>
<dbReference type="PANTHER" id="PTHR48228">
    <property type="entry name" value="SUCCINYL-COA--D-CITRAMALATE COA-TRANSFERASE"/>
    <property type="match status" value="1"/>
</dbReference>
<keyword evidence="2" id="KW-1185">Reference proteome</keyword>
<dbReference type="InterPro" id="IPR044855">
    <property type="entry name" value="CoA-Trfase_III_dom3_sf"/>
</dbReference>
<dbReference type="InterPro" id="IPR023606">
    <property type="entry name" value="CoA-Trfase_III_dom_1_sf"/>
</dbReference>
<organism evidence="1 2">
    <name type="scientific">Stappia indica</name>
    <dbReference type="NCBI Taxonomy" id="538381"/>
    <lineage>
        <taxon>Bacteria</taxon>
        <taxon>Pseudomonadati</taxon>
        <taxon>Pseudomonadota</taxon>
        <taxon>Alphaproteobacteria</taxon>
        <taxon>Hyphomicrobiales</taxon>
        <taxon>Stappiaceae</taxon>
        <taxon>Stappia</taxon>
    </lineage>
</organism>
<reference evidence="1 2" key="1">
    <citation type="submission" date="2017-08" db="EMBL/GenBank/DDBJ databases">
        <authorList>
            <person name="de Groot N.N."/>
        </authorList>
    </citation>
    <scope>NUCLEOTIDE SEQUENCE [LARGE SCALE GENOMIC DNA]</scope>
    <source>
        <strain evidence="1 2">USBA 352</strain>
    </source>
</reference>
<keyword evidence="1" id="KW-0808">Transferase</keyword>
<dbReference type="InterPro" id="IPR050509">
    <property type="entry name" value="CoA-transferase_III"/>
</dbReference>
<dbReference type="EMBL" id="OBML01000004">
    <property type="protein sequence ID" value="SOC03679.1"/>
    <property type="molecule type" value="Genomic_DNA"/>
</dbReference>
<dbReference type="STRING" id="538381.GCA_001696535_00174"/>
<accession>A0A285S7Y3</accession>
<dbReference type="Gene3D" id="3.30.1540.10">
    <property type="entry name" value="formyl-coa transferase, domain 3"/>
    <property type="match status" value="1"/>
</dbReference>
<dbReference type="GO" id="GO:0016740">
    <property type="term" value="F:transferase activity"/>
    <property type="evidence" value="ECO:0007669"/>
    <property type="project" value="UniProtKB-KW"/>
</dbReference>
<dbReference type="RefSeq" id="WP_097174630.1">
    <property type="nucleotide sequence ID" value="NZ_OBML01000004.1"/>
</dbReference>
<dbReference type="PANTHER" id="PTHR48228:SF5">
    <property type="entry name" value="ALPHA-METHYLACYL-COA RACEMASE"/>
    <property type="match status" value="1"/>
</dbReference>
<dbReference type="AlphaFoldDB" id="A0A285S7Y3"/>
<dbReference type="Proteomes" id="UP000219331">
    <property type="component" value="Unassembled WGS sequence"/>
</dbReference>
<evidence type="ECO:0000313" key="2">
    <source>
        <dbReference type="Proteomes" id="UP000219331"/>
    </source>
</evidence>
<proteinExistence type="predicted"/>
<dbReference type="OrthoDB" id="7208981at2"/>
<evidence type="ECO:0000313" key="1">
    <source>
        <dbReference type="EMBL" id="SOC03679.1"/>
    </source>
</evidence>